<organism evidence="2">
    <name type="scientific">Culex pipiens</name>
    <name type="common">House mosquito</name>
    <dbReference type="NCBI Taxonomy" id="7175"/>
    <lineage>
        <taxon>Eukaryota</taxon>
        <taxon>Metazoa</taxon>
        <taxon>Ecdysozoa</taxon>
        <taxon>Arthropoda</taxon>
        <taxon>Hexapoda</taxon>
        <taxon>Insecta</taxon>
        <taxon>Pterygota</taxon>
        <taxon>Neoptera</taxon>
        <taxon>Endopterygota</taxon>
        <taxon>Diptera</taxon>
        <taxon>Nematocera</taxon>
        <taxon>Culicoidea</taxon>
        <taxon>Culicidae</taxon>
        <taxon>Culicinae</taxon>
        <taxon>Culicini</taxon>
        <taxon>Culex</taxon>
        <taxon>Culex</taxon>
    </lineage>
</organism>
<feature type="compositionally biased region" description="Basic residues" evidence="1">
    <location>
        <begin position="39"/>
        <end position="51"/>
    </location>
</feature>
<sequence>MRRVRSGRSSVACAIGGTSRRGICEVINGSCTTRRCTFARRAGKASPRKTRSPCTWPRTNPTRSFRVQRAEKSTNTSRTCATASPGTSAPSSTGARSAT</sequence>
<dbReference type="EMBL" id="HBUE01284649">
    <property type="protein sequence ID" value="CAG6570786.1"/>
    <property type="molecule type" value="Transcribed_RNA"/>
</dbReference>
<accession>A0A8D8E2Z9</accession>
<evidence type="ECO:0000256" key="1">
    <source>
        <dbReference type="SAM" id="MobiDB-lite"/>
    </source>
</evidence>
<dbReference type="EMBL" id="HBUE01030355">
    <property type="protein sequence ID" value="CAG6456184.1"/>
    <property type="molecule type" value="Transcribed_RNA"/>
</dbReference>
<evidence type="ECO:0000313" key="2">
    <source>
        <dbReference type="EMBL" id="CAG6519235.1"/>
    </source>
</evidence>
<name>A0A8D8E2Z9_CULPI</name>
<feature type="compositionally biased region" description="Low complexity" evidence="1">
    <location>
        <begin position="79"/>
        <end position="99"/>
    </location>
</feature>
<protein>
    <submittedName>
        <fullName evidence="2">(northern house mosquito) hypothetical protein</fullName>
    </submittedName>
</protein>
<proteinExistence type="predicted"/>
<reference evidence="2" key="1">
    <citation type="submission" date="2021-05" db="EMBL/GenBank/DDBJ databases">
        <authorList>
            <person name="Alioto T."/>
            <person name="Alioto T."/>
            <person name="Gomez Garrido J."/>
        </authorList>
    </citation>
    <scope>NUCLEOTIDE SEQUENCE</scope>
</reference>
<feature type="region of interest" description="Disordered" evidence="1">
    <location>
        <begin position="39"/>
        <end position="99"/>
    </location>
</feature>
<dbReference type="AlphaFoldDB" id="A0A8D8E2Z9"/>
<dbReference type="EMBL" id="HBUE01179071">
    <property type="protein sequence ID" value="CAG6519235.1"/>
    <property type="molecule type" value="Transcribed_RNA"/>
</dbReference>